<accession>A0A512C7L1</accession>
<gene>
    <name evidence="3" type="ORF">CQA01_06970</name>
</gene>
<protein>
    <submittedName>
        <fullName evidence="3">Uncharacterized protein</fullName>
    </submittedName>
</protein>
<keyword evidence="4" id="KW-1185">Reference proteome</keyword>
<reference evidence="3 4" key="1">
    <citation type="submission" date="2019-07" db="EMBL/GenBank/DDBJ databases">
        <title>Whole genome shotgun sequence of Cyclobacterium qasimii NBRC 106168.</title>
        <authorList>
            <person name="Hosoyama A."/>
            <person name="Uohara A."/>
            <person name="Ohji S."/>
            <person name="Ichikawa N."/>
        </authorList>
    </citation>
    <scope>NUCLEOTIDE SEQUENCE [LARGE SCALE GENOMIC DNA]</scope>
    <source>
        <strain evidence="3 4">NBRC 106168</strain>
    </source>
</reference>
<dbReference type="AlphaFoldDB" id="A0A512C7L1"/>
<evidence type="ECO:0000313" key="4">
    <source>
        <dbReference type="Proteomes" id="UP000321301"/>
    </source>
</evidence>
<dbReference type="Proteomes" id="UP000321301">
    <property type="component" value="Unassembled WGS sequence"/>
</dbReference>
<keyword evidence="2" id="KW-0812">Transmembrane</keyword>
<organism evidence="3 4">
    <name type="scientific">Cyclobacterium qasimii</name>
    <dbReference type="NCBI Taxonomy" id="1350429"/>
    <lineage>
        <taxon>Bacteria</taxon>
        <taxon>Pseudomonadati</taxon>
        <taxon>Bacteroidota</taxon>
        <taxon>Cytophagia</taxon>
        <taxon>Cytophagales</taxon>
        <taxon>Cyclobacteriaceae</taxon>
        <taxon>Cyclobacterium</taxon>
    </lineage>
</organism>
<keyword evidence="2" id="KW-0472">Membrane</keyword>
<evidence type="ECO:0000313" key="3">
    <source>
        <dbReference type="EMBL" id="GEO20163.1"/>
    </source>
</evidence>
<dbReference type="RefSeq" id="WP_020893604.1">
    <property type="nucleotide sequence ID" value="NZ_BJYV01000001.1"/>
</dbReference>
<proteinExistence type="predicted"/>
<dbReference type="EMBL" id="BJYV01000001">
    <property type="protein sequence ID" value="GEO20163.1"/>
    <property type="molecule type" value="Genomic_DNA"/>
</dbReference>
<feature type="region of interest" description="Disordered" evidence="1">
    <location>
        <begin position="41"/>
        <end position="82"/>
    </location>
</feature>
<feature type="transmembrane region" description="Helical" evidence="2">
    <location>
        <begin position="12"/>
        <end position="33"/>
    </location>
</feature>
<feature type="compositionally biased region" description="Polar residues" evidence="1">
    <location>
        <begin position="41"/>
        <end position="79"/>
    </location>
</feature>
<name>A0A512C7L1_9BACT</name>
<keyword evidence="2" id="KW-1133">Transmembrane helix</keyword>
<sequence length="200" mass="22459">MAEENKSFWSNLPALLTSIAGLITAIVGIYIYLDSRPPENLSNDEVQKTEASLKNQANVTTSETTSNPKEQQVSTTSEQINEEELIEKPEVISLPKKDKIELAYTTILSGQVVKVGNYLPIDDGKYSLFPNNVSENPEVADIEIKNSSQASIATSKLYPGDYYIFEDTQYSYKVRLLRVKIRNFGANYAYFNVERASKIQ</sequence>
<evidence type="ECO:0000256" key="2">
    <source>
        <dbReference type="SAM" id="Phobius"/>
    </source>
</evidence>
<evidence type="ECO:0000256" key="1">
    <source>
        <dbReference type="SAM" id="MobiDB-lite"/>
    </source>
</evidence>
<comment type="caution">
    <text evidence="3">The sequence shown here is derived from an EMBL/GenBank/DDBJ whole genome shotgun (WGS) entry which is preliminary data.</text>
</comment>